<evidence type="ECO:0000313" key="1">
    <source>
        <dbReference type="EMBL" id="OJD16026.1"/>
    </source>
</evidence>
<dbReference type="Pfam" id="PF03746">
    <property type="entry name" value="LamB_YcsF"/>
    <property type="match status" value="1"/>
</dbReference>
<dbReference type="NCBIfam" id="NF003814">
    <property type="entry name" value="PRK05406.1-3"/>
    <property type="match status" value="1"/>
</dbReference>
<reference evidence="1 2" key="1">
    <citation type="submission" date="2015-07" db="EMBL/GenBank/DDBJ databases">
        <title>Emmonsia species relationships and genome sequence.</title>
        <authorList>
            <consortium name="The Broad Institute Genomics Platform"/>
            <person name="Cuomo C.A."/>
            <person name="Munoz J.F."/>
            <person name="Imamovic A."/>
            <person name="Priest M.E."/>
            <person name="Young S."/>
            <person name="Clay O.K."/>
            <person name="McEwen J.G."/>
        </authorList>
    </citation>
    <scope>NUCLEOTIDE SEQUENCE [LARGE SCALE GENOMIC DNA]</scope>
    <source>
        <strain evidence="1 2">UAMH 9510</strain>
    </source>
</reference>
<dbReference type="PANTHER" id="PTHR30292">
    <property type="entry name" value="UNCHARACTERIZED PROTEIN YBGL-RELATED"/>
    <property type="match status" value="1"/>
</dbReference>
<dbReference type="AlphaFoldDB" id="A0A1J9PJE7"/>
<dbReference type="Proteomes" id="UP000182235">
    <property type="component" value="Unassembled WGS sequence"/>
</dbReference>
<sequence length="256" mass="28003">MAPIKHKALINCDMGEAYGNWACGPDLELLPMVDQANIACGFHASDPLIMMETVRNCKAHNVKIGAHPGLPDLQGFGRREMKLSPEELTAITIYQVGALKGFLDREKVPLHHVKPHGILYGMMCRDYEVAKAVMLGIPKGVPVFGLAGTNMEKAAKDLGIPFWAELYGDVKYRADGSLVIDRKKKPWDLADVEKHVTQQVRTQSVTAVDGTVVPLPVGDYPVSICCHSDSPGCVGIITKTREVVDKFNKEREAGLV</sequence>
<dbReference type="InterPro" id="IPR011330">
    <property type="entry name" value="Glyco_hydro/deAcase_b/a-brl"/>
</dbReference>
<keyword evidence="2" id="KW-1185">Reference proteome</keyword>
<name>A0A1J9PJE7_9EURO</name>
<dbReference type="InterPro" id="IPR005501">
    <property type="entry name" value="LamB/YcsF/PxpA-like"/>
</dbReference>
<dbReference type="PANTHER" id="PTHR30292:SF0">
    <property type="entry name" value="5-OXOPROLINASE SUBUNIT A"/>
    <property type="match status" value="1"/>
</dbReference>
<dbReference type="VEuPathDB" id="FungiDB:AJ78_03779"/>
<gene>
    <name evidence="1" type="ORF">AJ78_03779</name>
</gene>
<dbReference type="GO" id="GO:0005975">
    <property type="term" value="P:carbohydrate metabolic process"/>
    <property type="evidence" value="ECO:0007669"/>
    <property type="project" value="InterPro"/>
</dbReference>
<evidence type="ECO:0000313" key="2">
    <source>
        <dbReference type="Proteomes" id="UP000182235"/>
    </source>
</evidence>
<dbReference type="EMBL" id="LGRN01000126">
    <property type="protein sequence ID" value="OJD16026.1"/>
    <property type="molecule type" value="Genomic_DNA"/>
</dbReference>
<dbReference type="SUPFAM" id="SSF88713">
    <property type="entry name" value="Glycoside hydrolase/deacetylase"/>
    <property type="match status" value="1"/>
</dbReference>
<comment type="caution">
    <text evidence="1">The sequence shown here is derived from an EMBL/GenBank/DDBJ whole genome shotgun (WGS) entry which is preliminary data.</text>
</comment>
<accession>A0A1J9PJE7</accession>
<organism evidence="1 2">
    <name type="scientific">Emergomyces pasteurianus Ep9510</name>
    <dbReference type="NCBI Taxonomy" id="1447872"/>
    <lineage>
        <taxon>Eukaryota</taxon>
        <taxon>Fungi</taxon>
        <taxon>Dikarya</taxon>
        <taxon>Ascomycota</taxon>
        <taxon>Pezizomycotina</taxon>
        <taxon>Eurotiomycetes</taxon>
        <taxon>Eurotiomycetidae</taxon>
        <taxon>Onygenales</taxon>
        <taxon>Ajellomycetaceae</taxon>
        <taxon>Emergomyces</taxon>
    </lineage>
</organism>
<dbReference type="NCBIfam" id="NF003816">
    <property type="entry name" value="PRK05406.1-5"/>
    <property type="match status" value="1"/>
</dbReference>
<dbReference type="Gene3D" id="3.20.20.370">
    <property type="entry name" value="Glycoside hydrolase/deacetylase"/>
    <property type="match status" value="1"/>
</dbReference>
<dbReference type="STRING" id="1447872.A0A1J9PJE7"/>
<proteinExistence type="predicted"/>
<dbReference type="OrthoDB" id="5295431at2759"/>
<dbReference type="CDD" id="cd11665">
    <property type="entry name" value="LamB_like"/>
    <property type="match status" value="1"/>
</dbReference>
<protein>
    <submittedName>
        <fullName evidence="1">Lactam utilization protein lamB</fullName>
    </submittedName>
</protein>